<dbReference type="PANTHER" id="PTHR43861:SF1">
    <property type="entry name" value="TRANS-ACONITATE 2-METHYLTRANSFERASE"/>
    <property type="match status" value="1"/>
</dbReference>
<dbReference type="InterPro" id="IPR041698">
    <property type="entry name" value="Methyltransf_25"/>
</dbReference>
<dbReference type="STRING" id="1524254.PHACT_11130"/>
<dbReference type="Pfam" id="PF13649">
    <property type="entry name" value="Methyltransf_25"/>
    <property type="match status" value="1"/>
</dbReference>
<evidence type="ECO:0000256" key="1">
    <source>
        <dbReference type="ARBA" id="ARBA00022603"/>
    </source>
</evidence>
<evidence type="ECO:0000313" key="5">
    <source>
        <dbReference type="Proteomes" id="UP000175669"/>
    </source>
</evidence>
<keyword evidence="1" id="KW-0489">Methyltransferase</keyword>
<dbReference type="RefSeq" id="WP_070117836.1">
    <property type="nucleotide sequence ID" value="NZ_MASR01000001.1"/>
</dbReference>
<proteinExistence type="predicted"/>
<evidence type="ECO:0000313" key="4">
    <source>
        <dbReference type="EMBL" id="OFE13619.1"/>
    </source>
</evidence>
<evidence type="ECO:0000256" key="2">
    <source>
        <dbReference type="ARBA" id="ARBA00022679"/>
    </source>
</evidence>
<feature type="domain" description="Methyltransferase" evidence="3">
    <location>
        <begin position="45"/>
        <end position="137"/>
    </location>
</feature>
<dbReference type="GO" id="GO:0008168">
    <property type="term" value="F:methyltransferase activity"/>
    <property type="evidence" value="ECO:0007669"/>
    <property type="project" value="UniProtKB-KW"/>
</dbReference>
<dbReference type="EMBL" id="MASR01000001">
    <property type="protein sequence ID" value="OFE13619.1"/>
    <property type="molecule type" value="Genomic_DNA"/>
</dbReference>
<dbReference type="AlphaFoldDB" id="A0A1E8CMF8"/>
<reference evidence="5" key="1">
    <citation type="submission" date="2016-07" db="EMBL/GenBank/DDBJ databases">
        <authorList>
            <person name="Florea S."/>
            <person name="Webb J.S."/>
            <person name="Jaromczyk J."/>
            <person name="Schardl C.L."/>
        </authorList>
    </citation>
    <scope>NUCLEOTIDE SEQUENCE [LARGE SCALE GENOMIC DNA]</scope>
    <source>
        <strain evidence="5">KCTC 42131</strain>
    </source>
</reference>
<organism evidence="4 5">
    <name type="scientific">Pseudohongiella acticola</name>
    <dbReference type="NCBI Taxonomy" id="1524254"/>
    <lineage>
        <taxon>Bacteria</taxon>
        <taxon>Pseudomonadati</taxon>
        <taxon>Pseudomonadota</taxon>
        <taxon>Gammaproteobacteria</taxon>
        <taxon>Pseudomonadales</taxon>
        <taxon>Pseudohongiellaceae</taxon>
        <taxon>Pseudohongiella</taxon>
    </lineage>
</organism>
<accession>A0A1E8CMF8</accession>
<keyword evidence="5" id="KW-1185">Reference proteome</keyword>
<protein>
    <recommendedName>
        <fullName evidence="3">Methyltransferase domain-containing protein</fullName>
    </recommendedName>
</protein>
<evidence type="ECO:0000259" key="3">
    <source>
        <dbReference type="Pfam" id="PF13649"/>
    </source>
</evidence>
<keyword evidence="2" id="KW-0808">Transferase</keyword>
<dbReference type="Proteomes" id="UP000175669">
    <property type="component" value="Unassembled WGS sequence"/>
</dbReference>
<sequence>MDDLKQTIATFDKYAAEYQNKYMDHGPYVETYGPLSDLLAAEASILDAASGPGNIARFLLKDFPKRKLHGIDLSPKMVELAKSNNPTATFTVMDCRQIASLGGHYDAIIAGFCFPYLTRVEVAKFIHDAQDMLNPGGILYISFMEGDYTDSGLQSRNNIDWVCTYYHNTDLLIETLKSRGFEIIEVIRQAFTSDDLPDATDVFIYARLA</sequence>
<dbReference type="CDD" id="cd02440">
    <property type="entry name" value="AdoMet_MTases"/>
    <property type="match status" value="1"/>
</dbReference>
<dbReference type="GO" id="GO:0032259">
    <property type="term" value="P:methylation"/>
    <property type="evidence" value="ECO:0007669"/>
    <property type="project" value="UniProtKB-KW"/>
</dbReference>
<dbReference type="Gene3D" id="3.40.50.150">
    <property type="entry name" value="Vaccinia Virus protein VP39"/>
    <property type="match status" value="1"/>
</dbReference>
<comment type="caution">
    <text evidence="4">The sequence shown here is derived from an EMBL/GenBank/DDBJ whole genome shotgun (WGS) entry which is preliminary data.</text>
</comment>
<gene>
    <name evidence="4" type="ORF">PHACT_11130</name>
</gene>
<dbReference type="SUPFAM" id="SSF53335">
    <property type="entry name" value="S-adenosyl-L-methionine-dependent methyltransferases"/>
    <property type="match status" value="1"/>
</dbReference>
<dbReference type="InterPro" id="IPR029063">
    <property type="entry name" value="SAM-dependent_MTases_sf"/>
</dbReference>
<name>A0A1E8CMF8_9GAMM</name>
<dbReference type="OrthoDB" id="9760689at2"/>
<dbReference type="PANTHER" id="PTHR43861">
    <property type="entry name" value="TRANS-ACONITATE 2-METHYLTRANSFERASE-RELATED"/>
    <property type="match status" value="1"/>
</dbReference>